<dbReference type="SUPFAM" id="SSF47413">
    <property type="entry name" value="lambda repressor-like DNA-binding domains"/>
    <property type="match status" value="1"/>
</dbReference>
<dbReference type="PANTHER" id="PTHR46797:SF1">
    <property type="entry name" value="METHYLPHOSPHONATE SYNTHASE"/>
    <property type="match status" value="1"/>
</dbReference>
<dbReference type="GO" id="GO:0005829">
    <property type="term" value="C:cytosol"/>
    <property type="evidence" value="ECO:0007669"/>
    <property type="project" value="TreeGrafter"/>
</dbReference>
<dbReference type="EMBL" id="PFSJ01000005">
    <property type="protein sequence ID" value="PJC23971.1"/>
    <property type="molecule type" value="Genomic_DNA"/>
</dbReference>
<gene>
    <name evidence="3" type="ORF">CO058_00575</name>
</gene>
<organism evidence="3 4">
    <name type="scientific">candidate division WWE3 bacterium CG_4_9_14_0_2_um_filter_35_11</name>
    <dbReference type="NCBI Taxonomy" id="1975077"/>
    <lineage>
        <taxon>Bacteria</taxon>
        <taxon>Katanobacteria</taxon>
    </lineage>
</organism>
<feature type="domain" description="HTH cro/C1-type" evidence="2">
    <location>
        <begin position="31"/>
        <end position="85"/>
    </location>
</feature>
<evidence type="ECO:0000256" key="1">
    <source>
        <dbReference type="ARBA" id="ARBA00023125"/>
    </source>
</evidence>
<dbReference type="Proteomes" id="UP000229756">
    <property type="component" value="Unassembled WGS sequence"/>
</dbReference>
<dbReference type="GO" id="GO:0003700">
    <property type="term" value="F:DNA-binding transcription factor activity"/>
    <property type="evidence" value="ECO:0007669"/>
    <property type="project" value="TreeGrafter"/>
</dbReference>
<evidence type="ECO:0000313" key="3">
    <source>
        <dbReference type="EMBL" id="PJC23971.1"/>
    </source>
</evidence>
<name>A0A2M8EMM6_UNCKA</name>
<dbReference type="AlphaFoldDB" id="A0A2M8EMM6"/>
<dbReference type="CDD" id="cd00093">
    <property type="entry name" value="HTH_XRE"/>
    <property type="match status" value="1"/>
</dbReference>
<protein>
    <submittedName>
        <fullName evidence="3">Transcriptional regulator</fullName>
    </submittedName>
</protein>
<reference evidence="4" key="1">
    <citation type="submission" date="2017-09" db="EMBL/GenBank/DDBJ databases">
        <title>Depth-based differentiation of microbial function through sediment-hosted aquifers and enrichment of novel symbionts in the deep terrestrial subsurface.</title>
        <authorList>
            <person name="Probst A.J."/>
            <person name="Ladd B."/>
            <person name="Jarett J.K."/>
            <person name="Geller-Mcgrath D.E."/>
            <person name="Sieber C.M.K."/>
            <person name="Emerson J.B."/>
            <person name="Anantharaman K."/>
            <person name="Thomas B.C."/>
            <person name="Malmstrom R."/>
            <person name="Stieglmeier M."/>
            <person name="Klingl A."/>
            <person name="Woyke T."/>
            <person name="Ryan C.M."/>
            <person name="Banfield J.F."/>
        </authorList>
    </citation>
    <scope>NUCLEOTIDE SEQUENCE [LARGE SCALE GENOMIC DNA]</scope>
</reference>
<proteinExistence type="predicted"/>
<sequence length="88" mass="10075">MISSRRLKKDLSETENKKLKEEYGKAFSKRLKEIRLQKGLTQEGLSELASLHLTYVGHLELGRYHPSLFTVWKLAKALGVSMSKLTDL</sequence>
<evidence type="ECO:0000313" key="4">
    <source>
        <dbReference type="Proteomes" id="UP000229756"/>
    </source>
</evidence>
<dbReference type="InterPro" id="IPR010982">
    <property type="entry name" value="Lambda_DNA-bd_dom_sf"/>
</dbReference>
<keyword evidence="1" id="KW-0238">DNA-binding</keyword>
<accession>A0A2M8EMM6</accession>
<dbReference type="Gene3D" id="1.10.260.40">
    <property type="entry name" value="lambda repressor-like DNA-binding domains"/>
    <property type="match status" value="1"/>
</dbReference>
<dbReference type="GO" id="GO:0003677">
    <property type="term" value="F:DNA binding"/>
    <property type="evidence" value="ECO:0007669"/>
    <property type="project" value="UniProtKB-KW"/>
</dbReference>
<dbReference type="InterPro" id="IPR050807">
    <property type="entry name" value="TransReg_Diox_bact_type"/>
</dbReference>
<evidence type="ECO:0000259" key="2">
    <source>
        <dbReference type="PROSITE" id="PS50943"/>
    </source>
</evidence>
<dbReference type="PROSITE" id="PS50943">
    <property type="entry name" value="HTH_CROC1"/>
    <property type="match status" value="1"/>
</dbReference>
<dbReference type="SMART" id="SM00530">
    <property type="entry name" value="HTH_XRE"/>
    <property type="match status" value="1"/>
</dbReference>
<dbReference type="Pfam" id="PF01381">
    <property type="entry name" value="HTH_3"/>
    <property type="match status" value="1"/>
</dbReference>
<dbReference type="InterPro" id="IPR001387">
    <property type="entry name" value="Cro/C1-type_HTH"/>
</dbReference>
<dbReference type="PANTHER" id="PTHR46797">
    <property type="entry name" value="HTH-TYPE TRANSCRIPTIONAL REGULATOR"/>
    <property type="match status" value="1"/>
</dbReference>
<comment type="caution">
    <text evidence="3">The sequence shown here is derived from an EMBL/GenBank/DDBJ whole genome shotgun (WGS) entry which is preliminary data.</text>
</comment>